<dbReference type="InterPro" id="IPR013078">
    <property type="entry name" value="His_Pase_superF_clade-1"/>
</dbReference>
<dbReference type="CDD" id="cd07067">
    <property type="entry name" value="HP_PGM_like"/>
    <property type="match status" value="1"/>
</dbReference>
<dbReference type="AlphaFoldDB" id="A0A841DY44"/>
<evidence type="ECO:0000256" key="1">
    <source>
        <dbReference type="ARBA" id="ARBA00006717"/>
    </source>
</evidence>
<evidence type="ECO:0000313" key="5">
    <source>
        <dbReference type="EMBL" id="MBB5980158.1"/>
    </source>
</evidence>
<dbReference type="GO" id="GO:0004619">
    <property type="term" value="F:phosphoglycerate mutase activity"/>
    <property type="evidence" value="ECO:0007669"/>
    <property type="project" value="UniProtKB-EC"/>
</dbReference>
<dbReference type="SUPFAM" id="SSF53254">
    <property type="entry name" value="Phosphoglycerate mutase-like"/>
    <property type="match status" value="1"/>
</dbReference>
<keyword evidence="6" id="KW-1185">Reference proteome</keyword>
<evidence type="ECO:0000256" key="2">
    <source>
        <dbReference type="ARBA" id="ARBA00012028"/>
    </source>
</evidence>
<dbReference type="Pfam" id="PF00300">
    <property type="entry name" value="His_Phos_1"/>
    <property type="match status" value="1"/>
</dbReference>
<evidence type="ECO:0000313" key="6">
    <source>
        <dbReference type="Proteomes" id="UP000558997"/>
    </source>
</evidence>
<dbReference type="InterPro" id="IPR005952">
    <property type="entry name" value="Phosphogly_mut1"/>
</dbReference>
<dbReference type="EC" id="5.4.2.11" evidence="2"/>
<dbReference type="RefSeq" id="WP_184835673.1">
    <property type="nucleotide sequence ID" value="NZ_BAAAVN010000007.1"/>
</dbReference>
<reference evidence="5 6" key="1">
    <citation type="submission" date="2020-08" db="EMBL/GenBank/DDBJ databases">
        <title>Sequencing the genomes of 1000 actinobacteria strains.</title>
        <authorList>
            <person name="Klenk H.-P."/>
        </authorList>
    </citation>
    <scope>NUCLEOTIDE SEQUENCE [LARGE SCALE GENOMIC DNA]</scope>
    <source>
        <strain evidence="5 6">DSM 17294</strain>
    </source>
</reference>
<organism evidence="5 6">
    <name type="scientific">Kribbella solani</name>
    <dbReference type="NCBI Taxonomy" id="236067"/>
    <lineage>
        <taxon>Bacteria</taxon>
        <taxon>Bacillati</taxon>
        <taxon>Actinomycetota</taxon>
        <taxon>Actinomycetes</taxon>
        <taxon>Propionibacteriales</taxon>
        <taxon>Kribbellaceae</taxon>
        <taxon>Kribbella</taxon>
    </lineage>
</organism>
<evidence type="ECO:0000256" key="4">
    <source>
        <dbReference type="ARBA" id="ARBA00023235"/>
    </source>
</evidence>
<keyword evidence="4" id="KW-0413">Isomerase</keyword>
<dbReference type="GO" id="GO:0006096">
    <property type="term" value="P:glycolytic process"/>
    <property type="evidence" value="ECO:0007669"/>
    <property type="project" value="UniProtKB-KW"/>
</dbReference>
<protein>
    <recommendedName>
        <fullName evidence="2">phosphoglycerate mutase (2,3-diphosphoglycerate-dependent)</fullName>
        <ecNumber evidence="2">5.4.2.11</ecNumber>
    </recommendedName>
</protein>
<name>A0A841DY44_9ACTN</name>
<accession>A0A841DY44</accession>
<dbReference type="EMBL" id="JACHNF010000001">
    <property type="protein sequence ID" value="MBB5980158.1"/>
    <property type="molecule type" value="Genomic_DNA"/>
</dbReference>
<keyword evidence="3" id="KW-0324">Glycolysis</keyword>
<dbReference type="Gene3D" id="3.40.50.1240">
    <property type="entry name" value="Phosphoglycerate mutase-like"/>
    <property type="match status" value="1"/>
</dbReference>
<gene>
    <name evidence="5" type="ORF">HDA44_003499</name>
</gene>
<comment type="caution">
    <text evidence="5">The sequence shown here is derived from an EMBL/GenBank/DDBJ whole genome shotgun (WGS) entry which is preliminary data.</text>
</comment>
<sequence>MVLLIVRHAESVENADKYNGFYQDPRPYDGFAAQLISRQVVGLTPRGFLQAQWLGAVLPTLGRARRNVYTSTYRRAIDTALIAFPDLCAPWPRRTSLLDEQHYGDATYMTKDELYVAYPELAAERRLRKHQWVAPGGESLADGVTHRAAEFIDLARSDLAGASSVVAFTHQTAVVAARSLLERRPLPEILAEEKQAKTPNAAILRYELRNYRFVKLPTITPMVDDG</sequence>
<dbReference type="SMART" id="SM00855">
    <property type="entry name" value="PGAM"/>
    <property type="match status" value="1"/>
</dbReference>
<comment type="similarity">
    <text evidence="1">Belongs to the phosphoglycerate mutase family. BPG-dependent PGAM subfamily.</text>
</comment>
<evidence type="ECO:0000256" key="3">
    <source>
        <dbReference type="ARBA" id="ARBA00023152"/>
    </source>
</evidence>
<dbReference type="InterPro" id="IPR029033">
    <property type="entry name" value="His_PPase_superfam"/>
</dbReference>
<dbReference type="Proteomes" id="UP000558997">
    <property type="component" value="Unassembled WGS sequence"/>
</dbReference>
<dbReference type="PANTHER" id="PTHR11931">
    <property type="entry name" value="PHOSPHOGLYCERATE MUTASE"/>
    <property type="match status" value="1"/>
</dbReference>
<proteinExistence type="inferred from homology"/>